<gene>
    <name evidence="8" type="ORF">BACDOR_04586</name>
</gene>
<reference evidence="8 9" key="2">
    <citation type="submission" date="2008-10" db="EMBL/GenBank/DDBJ databases">
        <authorList>
            <person name="Fulton L."/>
            <person name="Clifton S."/>
            <person name="Fulton B."/>
            <person name="Xu J."/>
            <person name="Minx P."/>
            <person name="Pepin K.H."/>
            <person name="Johnson M."/>
            <person name="Thiruvilangam P."/>
            <person name="Bhonagiri V."/>
            <person name="Nash W.E."/>
            <person name="Mardis E.R."/>
            <person name="Wilson R.K."/>
        </authorList>
    </citation>
    <scope>NUCLEOTIDE SEQUENCE [LARGE SCALE GENOMIC DNA]</scope>
    <source>
        <strain evidence="8 9">DSM 17855</strain>
    </source>
</reference>
<protein>
    <recommendedName>
        <fullName evidence="7">NADP-dependent oxidoreductase domain-containing protein</fullName>
    </recommendedName>
</protein>
<evidence type="ECO:0000256" key="4">
    <source>
        <dbReference type="PIRSR" id="PIRSR000097-1"/>
    </source>
</evidence>
<organism evidence="8 9">
    <name type="scientific">Phocaeicola dorei DSM 17855</name>
    <dbReference type="NCBI Taxonomy" id="483217"/>
    <lineage>
        <taxon>Bacteria</taxon>
        <taxon>Pseudomonadati</taxon>
        <taxon>Bacteroidota</taxon>
        <taxon>Bacteroidia</taxon>
        <taxon>Bacteroidales</taxon>
        <taxon>Bacteroidaceae</taxon>
        <taxon>Phocaeicola</taxon>
    </lineage>
</organism>
<dbReference type="Gene3D" id="3.20.20.100">
    <property type="entry name" value="NADP-dependent oxidoreductase domain"/>
    <property type="match status" value="1"/>
</dbReference>
<dbReference type="PRINTS" id="PR00069">
    <property type="entry name" value="ALDKETRDTASE"/>
</dbReference>
<dbReference type="SUPFAM" id="SSF51430">
    <property type="entry name" value="NAD(P)-linked oxidoreductase"/>
    <property type="match status" value="1"/>
</dbReference>
<dbReference type="InterPro" id="IPR036812">
    <property type="entry name" value="NAD(P)_OxRdtase_dom_sf"/>
</dbReference>
<comment type="similarity">
    <text evidence="1">Belongs to the aldo/keto reductase family.</text>
</comment>
<evidence type="ECO:0000256" key="5">
    <source>
        <dbReference type="PIRSR" id="PIRSR000097-2"/>
    </source>
</evidence>
<evidence type="ECO:0000313" key="8">
    <source>
        <dbReference type="EMBL" id="EEB22938.1"/>
    </source>
</evidence>
<feature type="site" description="Lowers pKa of active site Tyr" evidence="6">
    <location>
        <position position="82"/>
    </location>
</feature>
<dbReference type="InterPro" id="IPR023210">
    <property type="entry name" value="NADP_OxRdtase_dom"/>
</dbReference>
<dbReference type="PROSITE" id="PS00062">
    <property type="entry name" value="ALDOKETO_REDUCTASE_2"/>
    <property type="match status" value="1"/>
</dbReference>
<dbReference type="GeneID" id="93446894"/>
<dbReference type="GO" id="GO:0016616">
    <property type="term" value="F:oxidoreductase activity, acting on the CH-OH group of donors, NAD or NADP as acceptor"/>
    <property type="evidence" value="ECO:0007669"/>
    <property type="project" value="UniProtKB-ARBA"/>
</dbReference>
<dbReference type="PANTHER" id="PTHR43827">
    <property type="entry name" value="2,5-DIKETO-D-GLUCONIC ACID REDUCTASE"/>
    <property type="match status" value="1"/>
</dbReference>
<dbReference type="PIRSF" id="PIRSF000097">
    <property type="entry name" value="AKR"/>
    <property type="match status" value="1"/>
</dbReference>
<feature type="binding site" evidence="5">
    <location>
        <position position="115"/>
    </location>
    <ligand>
        <name>substrate</name>
    </ligand>
</feature>
<evidence type="ECO:0000256" key="1">
    <source>
        <dbReference type="ARBA" id="ARBA00007905"/>
    </source>
</evidence>
<evidence type="ECO:0000256" key="2">
    <source>
        <dbReference type="ARBA" id="ARBA00022857"/>
    </source>
</evidence>
<dbReference type="InterPro" id="IPR018170">
    <property type="entry name" value="Aldo/ket_reductase_CS"/>
</dbReference>
<evidence type="ECO:0000256" key="3">
    <source>
        <dbReference type="ARBA" id="ARBA00023002"/>
    </source>
</evidence>
<dbReference type="AlphaFoldDB" id="B6W4X0"/>
<dbReference type="CDD" id="cd19071">
    <property type="entry name" value="AKR_AKR1-5-like"/>
    <property type="match status" value="1"/>
</dbReference>
<keyword evidence="2" id="KW-0521">NADP</keyword>
<dbReference type="PANTHER" id="PTHR43827:SF3">
    <property type="entry name" value="NADP-DEPENDENT OXIDOREDUCTASE DOMAIN-CONTAINING PROTEIN"/>
    <property type="match status" value="1"/>
</dbReference>
<proteinExistence type="inferred from homology"/>
<accession>B6W4X0</accession>
<dbReference type="PROSITE" id="PS00063">
    <property type="entry name" value="ALDOKETO_REDUCTASE_3"/>
    <property type="match status" value="1"/>
</dbReference>
<dbReference type="PROSITE" id="PS00798">
    <property type="entry name" value="ALDOKETO_REDUCTASE_1"/>
    <property type="match status" value="1"/>
</dbReference>
<dbReference type="EMBL" id="ABWZ01000082">
    <property type="protein sequence ID" value="EEB22938.1"/>
    <property type="molecule type" value="Genomic_DNA"/>
</dbReference>
<feature type="active site" description="Proton donor" evidence="4">
    <location>
        <position position="57"/>
    </location>
</feature>
<evidence type="ECO:0000256" key="6">
    <source>
        <dbReference type="PIRSR" id="PIRSR000097-3"/>
    </source>
</evidence>
<evidence type="ECO:0000313" key="9">
    <source>
        <dbReference type="Proteomes" id="UP000004849"/>
    </source>
</evidence>
<reference evidence="8 9" key="1">
    <citation type="submission" date="2008-10" db="EMBL/GenBank/DDBJ databases">
        <title>Draft genome sequence of Bacteroides dorei (DSM 17855).</title>
        <authorList>
            <person name="Sudarsanam P."/>
            <person name="Ley R."/>
            <person name="Guruge J."/>
            <person name="Turnbaugh P.J."/>
            <person name="Mahowald M."/>
            <person name="Liep D."/>
            <person name="Gordon J."/>
        </authorList>
    </citation>
    <scope>NUCLEOTIDE SEQUENCE [LARGE SCALE GENOMIC DNA]</scope>
    <source>
        <strain evidence="8 9">DSM 17855</strain>
    </source>
</reference>
<dbReference type="Pfam" id="PF00248">
    <property type="entry name" value="Aldo_ket_red"/>
    <property type="match status" value="1"/>
</dbReference>
<feature type="domain" description="NADP-dependent oxidoreductase" evidence="7">
    <location>
        <begin position="23"/>
        <end position="271"/>
    </location>
</feature>
<sequence length="287" mass="32403">MDNRVTTMNKDFELTNGVRIPSVGFGTWQTPDGETAIEAVQCAIRAGYRHIDTAAVYGNEQGVGEGIARSGIAREEIFVTSKVWNTERGYDTTLRAFHRTLADLCLDYLDLYLIHWPATEHRFADWRQINADTWRAMETLYNEGKIRAIGVSNFLPHHLEALLDRATVKPMVNQIEFHPGFMQRECTDFCRANGILVEAWSPLGTGRMLTNETLKGIAARYGKSVARLCIRWALQHGVLPLPKSVTPERIRENLDVFGFEISDTDMQTIDRMAYCGGSGLDPDEIDF</sequence>
<dbReference type="HOGENOM" id="CLU_023205_0_1_10"/>
<dbReference type="RefSeq" id="WP_007838597.1">
    <property type="nucleotide sequence ID" value="NZ_DS995537.1"/>
</dbReference>
<keyword evidence="3" id="KW-0560">Oxidoreductase</keyword>
<dbReference type="Proteomes" id="UP000004849">
    <property type="component" value="Unassembled WGS sequence"/>
</dbReference>
<evidence type="ECO:0000259" key="7">
    <source>
        <dbReference type="Pfam" id="PF00248"/>
    </source>
</evidence>
<name>B6W4X0_9BACT</name>
<dbReference type="InterPro" id="IPR020471">
    <property type="entry name" value="AKR"/>
</dbReference>
<dbReference type="FunFam" id="3.20.20.100:FF:000015">
    <property type="entry name" value="Oxidoreductase, aldo/keto reductase family"/>
    <property type="match status" value="1"/>
</dbReference>